<dbReference type="InterPro" id="IPR013783">
    <property type="entry name" value="Ig-like_fold"/>
</dbReference>
<dbReference type="AlphaFoldDB" id="A0A310SJN5"/>
<dbReference type="Gene3D" id="2.60.40.10">
    <property type="entry name" value="Immunoglobulins"/>
    <property type="match status" value="2"/>
</dbReference>
<accession>A0A310SJN5</accession>
<dbReference type="PROSITE" id="PS50835">
    <property type="entry name" value="IG_LIKE"/>
    <property type="match status" value="2"/>
</dbReference>
<feature type="domain" description="Ig-like" evidence="1">
    <location>
        <begin position="1"/>
        <end position="83"/>
    </location>
</feature>
<dbReference type="Proteomes" id="UP000250275">
    <property type="component" value="Unassembled WGS sequence"/>
</dbReference>
<dbReference type="SUPFAM" id="SSF48726">
    <property type="entry name" value="Immunoglobulin"/>
    <property type="match status" value="2"/>
</dbReference>
<name>A0A310SJN5_9HYME</name>
<dbReference type="PANTHER" id="PTHR23278:SF28">
    <property type="entry name" value="SIDESTEP IV, ISOFORM C"/>
    <property type="match status" value="1"/>
</dbReference>
<feature type="domain" description="Ig-like" evidence="1">
    <location>
        <begin position="91"/>
        <end position="184"/>
    </location>
</feature>
<evidence type="ECO:0000313" key="3">
    <source>
        <dbReference type="Proteomes" id="UP000250275"/>
    </source>
</evidence>
<dbReference type="InterPro" id="IPR013106">
    <property type="entry name" value="Ig_V-set"/>
</dbReference>
<dbReference type="Pfam" id="PF07686">
    <property type="entry name" value="V-set"/>
    <property type="match status" value="1"/>
</dbReference>
<dbReference type="Pfam" id="PF13927">
    <property type="entry name" value="Ig_3"/>
    <property type="match status" value="1"/>
</dbReference>
<organism evidence="2 3">
    <name type="scientific">Eufriesea mexicana</name>
    <dbReference type="NCBI Taxonomy" id="516756"/>
    <lineage>
        <taxon>Eukaryota</taxon>
        <taxon>Metazoa</taxon>
        <taxon>Ecdysozoa</taxon>
        <taxon>Arthropoda</taxon>
        <taxon>Hexapoda</taxon>
        <taxon>Insecta</taxon>
        <taxon>Pterygota</taxon>
        <taxon>Neoptera</taxon>
        <taxon>Endopterygota</taxon>
        <taxon>Hymenoptera</taxon>
        <taxon>Apocrita</taxon>
        <taxon>Aculeata</taxon>
        <taxon>Apoidea</taxon>
        <taxon>Anthophila</taxon>
        <taxon>Apidae</taxon>
        <taxon>Eufriesea</taxon>
    </lineage>
</organism>
<dbReference type="EMBL" id="KQ761855">
    <property type="protein sequence ID" value="OAD56574.1"/>
    <property type="molecule type" value="Genomic_DNA"/>
</dbReference>
<proteinExistence type="predicted"/>
<keyword evidence="3" id="KW-1185">Reference proteome</keyword>
<evidence type="ECO:0000313" key="2">
    <source>
        <dbReference type="EMBL" id="OAD56574.1"/>
    </source>
</evidence>
<dbReference type="InterPro" id="IPR007110">
    <property type="entry name" value="Ig-like_dom"/>
</dbReference>
<reference evidence="2 3" key="1">
    <citation type="submission" date="2015-07" db="EMBL/GenBank/DDBJ databases">
        <title>The genome of Eufriesea mexicana.</title>
        <authorList>
            <person name="Pan H."/>
            <person name="Kapheim K."/>
        </authorList>
    </citation>
    <scope>NUCLEOTIDE SEQUENCE [LARGE SCALE GENOMIC DNA]</scope>
    <source>
        <strain evidence="2">0111107269</strain>
        <tissue evidence="2">Whole body</tissue>
    </source>
</reference>
<dbReference type="PANTHER" id="PTHR23278">
    <property type="entry name" value="SIDESTEP PROTEIN"/>
    <property type="match status" value="1"/>
</dbReference>
<evidence type="ECO:0000259" key="1">
    <source>
        <dbReference type="PROSITE" id="PS50835"/>
    </source>
</evidence>
<protein>
    <submittedName>
        <fullName evidence="2">Interference hedgehog</fullName>
    </submittedName>
</protein>
<gene>
    <name evidence="2" type="ORF">WN48_03261</name>
</gene>
<sequence length="250" mass="28132">MVFWYKDERDGEPIYSLDARRKSIAQAKLWSDPHVFGERATMRTNVEPAKLEIDPLEAADAGVYRCRVDYKNSPTRNQKVNLTVIVPPNKPVIYTGVGRSLAKTLQSNEGSQLSLLCEVIGGSPPPKVTWHFDGQMDDTYTLEHGDITINRLDISNVTRKFLKAKLICQASNTHLVAPLTSEIILDINCKILVFRDTRSQKSQKKKGKAVKHAEGMEQEIPMPNCSTLRPGCWKTVTGLPCSTTEHYYEL</sequence>
<dbReference type="OrthoDB" id="5843397at2759"/>
<dbReference type="InterPro" id="IPR036179">
    <property type="entry name" value="Ig-like_dom_sf"/>
</dbReference>